<accession>A0A0F9QTT6</accession>
<name>A0A0F9QTT6_9ZZZZ</name>
<dbReference type="EMBL" id="LAZR01004432">
    <property type="protein sequence ID" value="KKN08628.1"/>
    <property type="molecule type" value="Genomic_DNA"/>
</dbReference>
<reference evidence="1" key="1">
    <citation type="journal article" date="2015" name="Nature">
        <title>Complex archaea that bridge the gap between prokaryotes and eukaryotes.</title>
        <authorList>
            <person name="Spang A."/>
            <person name="Saw J.H."/>
            <person name="Jorgensen S.L."/>
            <person name="Zaremba-Niedzwiedzka K."/>
            <person name="Martijn J."/>
            <person name="Lind A.E."/>
            <person name="van Eijk R."/>
            <person name="Schleper C."/>
            <person name="Guy L."/>
            <person name="Ettema T.J."/>
        </authorList>
    </citation>
    <scope>NUCLEOTIDE SEQUENCE</scope>
</reference>
<gene>
    <name evidence="1" type="ORF">LCGC14_1054690</name>
</gene>
<proteinExistence type="predicted"/>
<dbReference type="AlphaFoldDB" id="A0A0F9QTT6"/>
<sequence>MIKAPRNHTSIYFTDYLKDNWKDFNKFMSARGFTSFNGYANHVFTDDFNTNYSKILKQKNVAPDKRIDIHNDTNTIIKEKLNSHSDGEELDYLHLLKDVTKIVVRDLTRRGVKI</sequence>
<evidence type="ECO:0000313" key="1">
    <source>
        <dbReference type="EMBL" id="KKN08628.1"/>
    </source>
</evidence>
<protein>
    <submittedName>
        <fullName evidence="1">Uncharacterized protein</fullName>
    </submittedName>
</protein>
<comment type="caution">
    <text evidence="1">The sequence shown here is derived from an EMBL/GenBank/DDBJ whole genome shotgun (WGS) entry which is preliminary data.</text>
</comment>
<organism evidence="1">
    <name type="scientific">marine sediment metagenome</name>
    <dbReference type="NCBI Taxonomy" id="412755"/>
    <lineage>
        <taxon>unclassified sequences</taxon>
        <taxon>metagenomes</taxon>
        <taxon>ecological metagenomes</taxon>
    </lineage>
</organism>